<feature type="domain" description="CUB" evidence="4">
    <location>
        <begin position="1"/>
        <end position="106"/>
    </location>
</feature>
<dbReference type="PANTHER" id="PTHR24251:SF37">
    <property type="entry name" value="CUB DOMAIN-CONTAINING PROTEIN"/>
    <property type="match status" value="1"/>
</dbReference>
<dbReference type="CDD" id="cd00041">
    <property type="entry name" value="CUB"/>
    <property type="match status" value="1"/>
</dbReference>
<dbReference type="PROSITE" id="PS01180">
    <property type="entry name" value="CUB"/>
    <property type="match status" value="1"/>
</dbReference>
<dbReference type="Proteomes" id="UP000708208">
    <property type="component" value="Unassembled WGS sequence"/>
</dbReference>
<accession>A0A8J2L7F5</accession>
<keyword evidence="1" id="KW-0677">Repeat</keyword>
<evidence type="ECO:0000259" key="4">
    <source>
        <dbReference type="PROSITE" id="PS01180"/>
    </source>
</evidence>
<gene>
    <name evidence="5" type="ORF">AFUS01_LOCUS39826</name>
</gene>
<dbReference type="AlphaFoldDB" id="A0A8J2L7F5"/>
<dbReference type="Pfam" id="PF00431">
    <property type="entry name" value="CUB"/>
    <property type="match status" value="1"/>
</dbReference>
<dbReference type="SMART" id="SM00042">
    <property type="entry name" value="CUB"/>
    <property type="match status" value="1"/>
</dbReference>
<dbReference type="InterPro" id="IPR000859">
    <property type="entry name" value="CUB_dom"/>
</dbReference>
<proteinExistence type="predicted"/>
<protein>
    <recommendedName>
        <fullName evidence="4">CUB domain-containing protein</fullName>
    </recommendedName>
</protein>
<keyword evidence="6" id="KW-1185">Reference proteome</keyword>
<organism evidence="5 6">
    <name type="scientific">Allacma fusca</name>
    <dbReference type="NCBI Taxonomy" id="39272"/>
    <lineage>
        <taxon>Eukaryota</taxon>
        <taxon>Metazoa</taxon>
        <taxon>Ecdysozoa</taxon>
        <taxon>Arthropoda</taxon>
        <taxon>Hexapoda</taxon>
        <taxon>Collembola</taxon>
        <taxon>Symphypleona</taxon>
        <taxon>Sminthuridae</taxon>
        <taxon>Allacma</taxon>
    </lineage>
</organism>
<dbReference type="EMBL" id="CAJVCH010553733">
    <property type="protein sequence ID" value="CAG7829998.1"/>
    <property type="molecule type" value="Genomic_DNA"/>
</dbReference>
<dbReference type="FunFam" id="2.60.120.290:FF:000013">
    <property type="entry name" value="Membrane frizzled-related protein"/>
    <property type="match status" value="1"/>
</dbReference>
<comment type="caution">
    <text evidence="3">Lacks conserved residue(s) required for the propagation of feature annotation.</text>
</comment>
<comment type="caution">
    <text evidence="5">The sequence shown here is derived from an EMBL/GenBank/DDBJ whole genome shotgun (WGS) entry which is preliminary data.</text>
</comment>
<evidence type="ECO:0000256" key="1">
    <source>
        <dbReference type="ARBA" id="ARBA00022737"/>
    </source>
</evidence>
<dbReference type="OrthoDB" id="10009301at2759"/>
<feature type="non-terminal residue" evidence="5">
    <location>
        <position position="1"/>
    </location>
</feature>
<keyword evidence="2" id="KW-1015">Disulfide bond</keyword>
<evidence type="ECO:0000256" key="2">
    <source>
        <dbReference type="ARBA" id="ARBA00023157"/>
    </source>
</evidence>
<dbReference type="PANTHER" id="PTHR24251">
    <property type="entry name" value="OVOCHYMASE-RELATED"/>
    <property type="match status" value="1"/>
</dbReference>
<reference evidence="5" key="1">
    <citation type="submission" date="2021-06" db="EMBL/GenBank/DDBJ databases">
        <authorList>
            <person name="Hodson N. C."/>
            <person name="Mongue J. A."/>
            <person name="Jaron S. K."/>
        </authorList>
    </citation>
    <scope>NUCLEOTIDE SEQUENCE</scope>
</reference>
<sequence length="117" mass="13331">GVINSPNWPANYDHDDDCGWLISVDVNHVVQFEFTDFEVENHINCSYDHVAVYDGPWESAPLLLMHCGNQLPDPPMIKSTGNQMFVKFKTDGSTTKKGFRATFSTVRTRLYITFTIK</sequence>
<name>A0A8J2L7F5_9HEXA</name>
<evidence type="ECO:0000313" key="5">
    <source>
        <dbReference type="EMBL" id="CAG7829998.1"/>
    </source>
</evidence>
<evidence type="ECO:0000313" key="6">
    <source>
        <dbReference type="Proteomes" id="UP000708208"/>
    </source>
</evidence>
<feature type="non-terminal residue" evidence="5">
    <location>
        <position position="117"/>
    </location>
</feature>
<evidence type="ECO:0000256" key="3">
    <source>
        <dbReference type="PROSITE-ProRule" id="PRU00059"/>
    </source>
</evidence>